<reference evidence="3 4" key="1">
    <citation type="journal article" date="2014" name="Genome Announc.">
        <title>Genome Sequence of Afipia felis Strain 76713, Isolated in Hospital Water Using an Amoeba Co-Culture Procedure.</title>
        <authorList>
            <person name="Benamar S."/>
            <person name="La Scola B."/>
            <person name="Croce O."/>
        </authorList>
    </citation>
    <scope>NUCLEOTIDE SEQUENCE [LARGE SCALE GENOMIC DNA]</scope>
    <source>
        <strain evidence="3 4">76713</strain>
    </source>
</reference>
<comment type="caution">
    <text evidence="3">The sequence shown here is derived from an EMBL/GenBank/DDBJ whole genome shotgun (WGS) entry which is preliminary data.</text>
</comment>
<evidence type="ECO:0008006" key="5">
    <source>
        <dbReference type="Google" id="ProtNLM"/>
    </source>
</evidence>
<dbReference type="EMBL" id="CCAZ020000001">
    <property type="protein sequence ID" value="CEG06928.1"/>
    <property type="molecule type" value="Genomic_DNA"/>
</dbReference>
<feature type="compositionally biased region" description="Low complexity" evidence="1">
    <location>
        <begin position="168"/>
        <end position="180"/>
    </location>
</feature>
<dbReference type="AlphaFoldDB" id="A0A090N6I8"/>
<feature type="region of interest" description="Disordered" evidence="1">
    <location>
        <begin position="136"/>
        <end position="265"/>
    </location>
</feature>
<gene>
    <name evidence="3" type="ORF">BN961_00307</name>
</gene>
<proteinExistence type="predicted"/>
<feature type="compositionally biased region" description="Basic and acidic residues" evidence="1">
    <location>
        <begin position="231"/>
        <end position="245"/>
    </location>
</feature>
<organism evidence="3 4">
    <name type="scientific">Afipia felis</name>
    <name type="common">Cat scratch disease bacillus</name>
    <dbReference type="NCBI Taxonomy" id="1035"/>
    <lineage>
        <taxon>Bacteria</taxon>
        <taxon>Pseudomonadati</taxon>
        <taxon>Pseudomonadota</taxon>
        <taxon>Alphaproteobacteria</taxon>
        <taxon>Hyphomicrobiales</taxon>
        <taxon>Nitrobacteraceae</taxon>
        <taxon>Afipia</taxon>
    </lineage>
</organism>
<name>A0A090N6I8_AFIFE</name>
<feature type="chain" id="PRO_5001860715" description="PepSY domain-containing protein" evidence="2">
    <location>
        <begin position="25"/>
        <end position="265"/>
    </location>
</feature>
<sequence>MKLFASICAGTVMAAGIATVPARAQVIQIVQAKIIQAADVLRSDDGAYDRGAYVGPPEPVPMGDDTVILAPDEIPGILRQQGFSQLGPVFRRGWVYTVAVLNQNGDDGRLIVDARTGEPIRFVPAMRMDSRLRDELDRMYGPPGPPPARFAQPYGNPPPRRDYPSRTASHGVPAASAHHAAPLKRAAKAIAKTAPKPNPTTTAIAPAKPSAPSSAAQTAQLSGTSGSAPKDTPKPETKVEAKPAPDADTIELKPTGPMPPVQPMD</sequence>
<feature type="compositionally biased region" description="Low complexity" evidence="1">
    <location>
        <begin position="188"/>
        <end position="220"/>
    </location>
</feature>
<dbReference type="RefSeq" id="WP_009337422.1">
    <property type="nucleotide sequence ID" value="NZ_CCAZ020000001.1"/>
</dbReference>
<keyword evidence="4" id="KW-1185">Reference proteome</keyword>
<evidence type="ECO:0000256" key="1">
    <source>
        <dbReference type="SAM" id="MobiDB-lite"/>
    </source>
</evidence>
<evidence type="ECO:0000313" key="3">
    <source>
        <dbReference type="EMBL" id="CEG06928.1"/>
    </source>
</evidence>
<dbReference type="OrthoDB" id="8233832at2"/>
<protein>
    <recommendedName>
        <fullName evidence="5">PepSY domain-containing protein</fullName>
    </recommendedName>
</protein>
<keyword evidence="2" id="KW-0732">Signal</keyword>
<evidence type="ECO:0000313" key="4">
    <source>
        <dbReference type="Proteomes" id="UP000035762"/>
    </source>
</evidence>
<accession>A0A090N6I8</accession>
<dbReference type="Proteomes" id="UP000035762">
    <property type="component" value="Unassembled WGS sequence"/>
</dbReference>
<evidence type="ECO:0000256" key="2">
    <source>
        <dbReference type="SAM" id="SignalP"/>
    </source>
</evidence>
<feature type="compositionally biased region" description="Pro residues" evidence="1">
    <location>
        <begin position="256"/>
        <end position="265"/>
    </location>
</feature>
<feature type="signal peptide" evidence="2">
    <location>
        <begin position="1"/>
        <end position="24"/>
    </location>
</feature>